<dbReference type="Proteomes" id="UP000056090">
    <property type="component" value="Chromosome"/>
</dbReference>
<keyword evidence="2" id="KW-0808">Transferase</keyword>
<dbReference type="eggNOG" id="COG1670">
    <property type="taxonomic scope" value="Bacteria"/>
</dbReference>
<protein>
    <submittedName>
        <fullName evidence="2">GCN5 family acetyltransferase</fullName>
    </submittedName>
</protein>
<dbReference type="InterPro" id="IPR051531">
    <property type="entry name" value="N-acetyltransferase"/>
</dbReference>
<accession>A0A075P0U2</accession>
<reference evidence="2 3" key="1">
    <citation type="submission" date="2014-06" db="EMBL/GenBank/DDBJ databases">
        <title>Genomes of Alteromonas australica, a world apart.</title>
        <authorList>
            <person name="Gonzaga A."/>
            <person name="Lopez-Perez M."/>
            <person name="Rodriguez-Valera F."/>
        </authorList>
    </citation>
    <scope>NUCLEOTIDE SEQUENCE [LARGE SCALE GENOMIC DNA]</scope>
    <source>
        <strain evidence="2 3">H 17</strain>
    </source>
</reference>
<dbReference type="RefSeq" id="WP_044056664.1">
    <property type="nucleotide sequence ID" value="NZ_CBCSKJ010000001.1"/>
</dbReference>
<dbReference type="GeneID" id="78254683"/>
<dbReference type="SUPFAM" id="SSF55729">
    <property type="entry name" value="Acyl-CoA N-acyltransferases (Nat)"/>
    <property type="match status" value="1"/>
</dbReference>
<dbReference type="Pfam" id="PF13302">
    <property type="entry name" value="Acetyltransf_3"/>
    <property type="match status" value="1"/>
</dbReference>
<organism evidence="2 3">
    <name type="scientific">Alteromonas australica</name>
    <dbReference type="NCBI Taxonomy" id="589873"/>
    <lineage>
        <taxon>Bacteria</taxon>
        <taxon>Pseudomonadati</taxon>
        <taxon>Pseudomonadota</taxon>
        <taxon>Gammaproteobacteria</taxon>
        <taxon>Alteromonadales</taxon>
        <taxon>Alteromonadaceae</taxon>
        <taxon>Alteromonas/Salinimonas group</taxon>
        <taxon>Alteromonas</taxon>
    </lineage>
</organism>
<dbReference type="KEGG" id="aal:EP13_07115"/>
<dbReference type="PANTHER" id="PTHR43792:SF1">
    <property type="entry name" value="N-ACETYLTRANSFERASE DOMAIN-CONTAINING PROTEIN"/>
    <property type="match status" value="1"/>
</dbReference>
<dbReference type="Gene3D" id="3.40.630.30">
    <property type="match status" value="1"/>
</dbReference>
<dbReference type="InterPro" id="IPR000182">
    <property type="entry name" value="GNAT_dom"/>
</dbReference>
<dbReference type="PANTHER" id="PTHR43792">
    <property type="entry name" value="GNAT FAMILY, PUTATIVE (AFU_ORTHOLOGUE AFUA_3G00765)-RELATED-RELATED"/>
    <property type="match status" value="1"/>
</dbReference>
<dbReference type="PROSITE" id="PS51186">
    <property type="entry name" value="GNAT"/>
    <property type="match status" value="1"/>
</dbReference>
<keyword evidence="3" id="KW-1185">Reference proteome</keyword>
<feature type="domain" description="N-acetyltransferase" evidence="1">
    <location>
        <begin position="9"/>
        <end position="175"/>
    </location>
</feature>
<evidence type="ECO:0000313" key="2">
    <source>
        <dbReference type="EMBL" id="AIF98480.1"/>
    </source>
</evidence>
<gene>
    <name evidence="2" type="ORF">EP13_07115</name>
</gene>
<dbReference type="GO" id="GO:0016747">
    <property type="term" value="F:acyltransferase activity, transferring groups other than amino-acyl groups"/>
    <property type="evidence" value="ECO:0007669"/>
    <property type="project" value="InterPro"/>
</dbReference>
<proteinExistence type="predicted"/>
<dbReference type="EMBL" id="CP008849">
    <property type="protein sequence ID" value="AIF98480.1"/>
    <property type="molecule type" value="Genomic_DNA"/>
</dbReference>
<dbReference type="AlphaFoldDB" id="A0A075P0U2"/>
<name>A0A075P0U2_9ALTE</name>
<dbReference type="InterPro" id="IPR016181">
    <property type="entry name" value="Acyl_CoA_acyltransferase"/>
</dbReference>
<evidence type="ECO:0000313" key="3">
    <source>
        <dbReference type="Proteomes" id="UP000056090"/>
    </source>
</evidence>
<sequence>MHIGNSARLSYHYVTEKDVEFLWELDQDEAVMRYINGGKPSSREDIRHIFIPRVQAFSNPALGWGLWRVEVTESRDSIGWILVRPFGFFTHSPETDNIELGWRFKRSSWGQGFATEAAKTVKDSLYLTGIDKFSAIANPANKASIKVMKNLGMTFSHELEYKDNLFHENVVVYAT</sequence>
<evidence type="ECO:0000259" key="1">
    <source>
        <dbReference type="PROSITE" id="PS51186"/>
    </source>
</evidence>